<reference evidence="1 2" key="1">
    <citation type="submission" date="2018-04" db="EMBL/GenBank/DDBJ databases">
        <title>Genomic Encyclopedia of Archaeal and Bacterial Type Strains, Phase II (KMG-II): from individual species to whole genera.</title>
        <authorList>
            <person name="Goeker M."/>
        </authorList>
    </citation>
    <scope>NUCLEOTIDE SEQUENCE [LARGE SCALE GENOMIC DNA]</scope>
    <source>
        <strain evidence="1 2">DSM 23082</strain>
    </source>
</reference>
<dbReference type="AlphaFoldDB" id="A0A2T6AIZ8"/>
<evidence type="ECO:0000313" key="2">
    <source>
        <dbReference type="Proteomes" id="UP000244174"/>
    </source>
</evidence>
<keyword evidence="2" id="KW-1185">Reference proteome</keyword>
<protein>
    <submittedName>
        <fullName evidence="1">Uncharacterized protein</fullName>
    </submittedName>
</protein>
<evidence type="ECO:0000313" key="1">
    <source>
        <dbReference type="EMBL" id="PTX43736.1"/>
    </source>
</evidence>
<gene>
    <name evidence="1" type="ORF">C8P64_2269</name>
</gene>
<comment type="caution">
    <text evidence="1">The sequence shown here is derived from an EMBL/GenBank/DDBJ whole genome shotgun (WGS) entry which is preliminary data.</text>
</comment>
<name>A0A2T6AIZ8_9FLAO</name>
<accession>A0A2T6AIZ8</accession>
<sequence length="53" mass="6144">MVTSLNVILNLFQDLKFWKAETPEASGQLNDFALKVFIFQLYIKISDNLVGYF</sequence>
<dbReference type="EMBL" id="QBKQ01000002">
    <property type="protein sequence ID" value="PTX43736.1"/>
    <property type="molecule type" value="Genomic_DNA"/>
</dbReference>
<proteinExistence type="predicted"/>
<dbReference type="Proteomes" id="UP000244174">
    <property type="component" value="Unassembled WGS sequence"/>
</dbReference>
<organism evidence="1 2">
    <name type="scientific">Christiangramia gaetbulicola</name>
    <dbReference type="NCBI Taxonomy" id="703340"/>
    <lineage>
        <taxon>Bacteria</taxon>
        <taxon>Pseudomonadati</taxon>
        <taxon>Bacteroidota</taxon>
        <taxon>Flavobacteriia</taxon>
        <taxon>Flavobacteriales</taxon>
        <taxon>Flavobacteriaceae</taxon>
        <taxon>Christiangramia</taxon>
    </lineage>
</organism>